<name>A0AC61RD99_9BACT</name>
<evidence type="ECO:0000313" key="1">
    <source>
        <dbReference type="EMBL" id="TGY77548.1"/>
    </source>
</evidence>
<sequence length="704" mass="78943">MNTIYNKLSRLGVIALFGLATVGCNDYLDITPPSDVTPETYFTTADQLGAYAIKYYNYYTKDDNTGNVSGSRWDNAFPHHGVGGSSYKSFFDDDQGTDNESGTNDRFFDGSSKVKVGNSGGSWGFGRINDLNYFLETVVPKYEAGQISGAEDLTKHYIGEVYMLRAIEYFGKLRSLGDFPIIRTTLPLDKEVLVDSSARKPRNLVARFILEDLDKAISLLSDGSATGGRTRITRDAAILFKARVALYEATFEKYFAGTPFVPDKSAGWPGARMAYNSSFSYDNDSEVNFFLDQALAASGDIAKRHPNLTVNNKKMIGAEMTGLPTNPYYDLFATQDPSGQDEALMYRVYNLDIGGGHCLNQYIKGGRGYTQEFANTFLMDNGLPIYAEGSGYAGDDFVADTKENRDWRWRLFMKAPGEYVYEGDKQRIGEGKKNKNDKELKFPALISGGVDFTTSTGYTKGKGWAKNSTWSKGGFDLTSAIIFRTAEAYLIYMEAAWEKYGDGLDADAWNYWGKLRTRAGLPSDVQVTIAATDLDKEEQTSHDFALYSGGKRITSKVLYNIRRERRCELMGEGLRWDDLIRWRALEQLKTNRYYKHGCKVFGPMLDWAKKSKLKYDQGDPDKNNVSSPSDVDGGFNGNPEYLSLLRVSSKNDWYNSGYTWRMAHYLDPIAEDHFLQTAQGGDYSTSPIYQNPYWGTTHDTPATE</sequence>
<comment type="caution">
    <text evidence="1">The sequence shown here is derived from an EMBL/GenBank/DDBJ whole genome shotgun (WGS) entry which is preliminary data.</text>
</comment>
<dbReference type="Proteomes" id="UP000306319">
    <property type="component" value="Unassembled WGS sequence"/>
</dbReference>
<accession>A0AC61RD99</accession>
<keyword evidence="2" id="KW-1185">Reference proteome</keyword>
<gene>
    <name evidence="1" type="ORF">E5331_13970</name>
</gene>
<reference evidence="1" key="1">
    <citation type="submission" date="2019-04" db="EMBL/GenBank/DDBJ databases">
        <title>Microbes associate with the intestines of laboratory mice.</title>
        <authorList>
            <person name="Navarre W."/>
            <person name="Wong E."/>
            <person name="Huang K."/>
            <person name="Tropini C."/>
            <person name="Ng K."/>
            <person name="Yu B."/>
        </authorList>
    </citation>
    <scope>NUCLEOTIDE SEQUENCE</scope>
    <source>
        <strain evidence="1">NM04_E33</strain>
    </source>
</reference>
<evidence type="ECO:0000313" key="2">
    <source>
        <dbReference type="Proteomes" id="UP000306319"/>
    </source>
</evidence>
<organism evidence="1 2">
    <name type="scientific">Lepagella muris</name>
    <dbReference type="NCBI Taxonomy" id="3032870"/>
    <lineage>
        <taxon>Bacteria</taxon>
        <taxon>Pseudomonadati</taxon>
        <taxon>Bacteroidota</taxon>
        <taxon>Bacteroidia</taxon>
        <taxon>Bacteroidales</taxon>
        <taxon>Muribaculaceae</taxon>
        <taxon>Lepagella</taxon>
    </lineage>
</organism>
<dbReference type="EMBL" id="SRYB01000023">
    <property type="protein sequence ID" value="TGY77548.1"/>
    <property type="molecule type" value="Genomic_DNA"/>
</dbReference>
<protein>
    <submittedName>
        <fullName evidence="1">RagB/SusD family nutrient uptake outer membrane protein</fullName>
    </submittedName>
</protein>
<proteinExistence type="predicted"/>